<organism evidence="11 12">
    <name type="scientific">Tribonema minus</name>
    <dbReference type="NCBI Taxonomy" id="303371"/>
    <lineage>
        <taxon>Eukaryota</taxon>
        <taxon>Sar</taxon>
        <taxon>Stramenopiles</taxon>
        <taxon>Ochrophyta</taxon>
        <taxon>PX clade</taxon>
        <taxon>Xanthophyceae</taxon>
        <taxon>Tribonematales</taxon>
        <taxon>Tribonemataceae</taxon>
        <taxon>Tribonema</taxon>
    </lineage>
</organism>
<dbReference type="GO" id="GO:0004784">
    <property type="term" value="F:superoxide dismutase activity"/>
    <property type="evidence" value="ECO:0007669"/>
    <property type="project" value="UniProtKB-EC"/>
</dbReference>
<feature type="signal peptide" evidence="8">
    <location>
        <begin position="1"/>
        <end position="18"/>
    </location>
</feature>
<dbReference type="OrthoDB" id="239262at2759"/>
<comment type="caution">
    <text evidence="11">The sequence shown here is derived from an EMBL/GenBank/DDBJ whole genome shotgun (WGS) entry which is preliminary data.</text>
</comment>
<dbReference type="Proteomes" id="UP000664859">
    <property type="component" value="Unassembled WGS sequence"/>
</dbReference>
<dbReference type="SUPFAM" id="SSF46609">
    <property type="entry name" value="Fe,Mn superoxide dismutase (SOD), N-terminal domain"/>
    <property type="match status" value="1"/>
</dbReference>
<evidence type="ECO:0000256" key="6">
    <source>
        <dbReference type="ARBA" id="ARBA00023002"/>
    </source>
</evidence>
<dbReference type="PRINTS" id="PR01703">
    <property type="entry name" value="MNSODISMTASE"/>
</dbReference>
<dbReference type="EC" id="1.15.1.1" evidence="3"/>
<dbReference type="PROSITE" id="PS00088">
    <property type="entry name" value="SOD_MN"/>
    <property type="match status" value="1"/>
</dbReference>
<evidence type="ECO:0000256" key="4">
    <source>
        <dbReference type="ARBA" id="ARBA00014767"/>
    </source>
</evidence>
<keyword evidence="8" id="KW-0732">Signal</keyword>
<dbReference type="Gene3D" id="1.10.287.990">
    <property type="entry name" value="Fe,Mn superoxide dismutase (SOD) domain"/>
    <property type="match status" value="1"/>
</dbReference>
<dbReference type="GO" id="GO:0005737">
    <property type="term" value="C:cytoplasm"/>
    <property type="evidence" value="ECO:0007669"/>
    <property type="project" value="TreeGrafter"/>
</dbReference>
<dbReference type="InterPro" id="IPR006311">
    <property type="entry name" value="TAT_signal"/>
</dbReference>
<reference evidence="11" key="1">
    <citation type="submission" date="2021-02" db="EMBL/GenBank/DDBJ databases">
        <title>First Annotated Genome of the Yellow-green Alga Tribonema minus.</title>
        <authorList>
            <person name="Mahan K.M."/>
        </authorList>
    </citation>
    <scope>NUCLEOTIDE SEQUENCE</scope>
    <source>
        <strain evidence="11">UTEX B ZZ1240</strain>
    </source>
</reference>
<feature type="chain" id="PRO_5032957867" description="Superoxide dismutase [Fe]" evidence="8">
    <location>
        <begin position="19"/>
        <end position="275"/>
    </location>
</feature>
<feature type="domain" description="Manganese/iron superoxide dismutase N-terminal" evidence="9">
    <location>
        <begin position="68"/>
        <end position="145"/>
    </location>
</feature>
<dbReference type="SUPFAM" id="SSF54719">
    <property type="entry name" value="Fe,Mn superoxide dismutase (SOD), C-terminal domain"/>
    <property type="match status" value="1"/>
</dbReference>
<accession>A0A835ZFH9</accession>
<dbReference type="InterPro" id="IPR036324">
    <property type="entry name" value="Mn/Fe_SOD_N_sf"/>
</dbReference>
<keyword evidence="5" id="KW-0479">Metal-binding</keyword>
<keyword evidence="12" id="KW-1185">Reference proteome</keyword>
<dbReference type="Gene3D" id="3.55.40.20">
    <property type="entry name" value="Iron/manganese superoxide dismutase, C-terminal domain"/>
    <property type="match status" value="1"/>
</dbReference>
<evidence type="ECO:0000256" key="7">
    <source>
        <dbReference type="ARBA" id="ARBA00023004"/>
    </source>
</evidence>
<dbReference type="EMBL" id="JAFCMP010000022">
    <property type="protein sequence ID" value="KAG5191242.1"/>
    <property type="molecule type" value="Genomic_DNA"/>
</dbReference>
<sequence>MKVATVAVVLACAGFGSAFVAPGSKMVMTAEGGVSRRQAIQTGAATVTATGLAFLTNSVPARAEDGPYVLPDLPYAYEALEPHIDAATMKFHHDKHHLAYITNANKAVAGKEAVSILDLQKGAIKAGVRNAGGGHYNHSLFWTTLAPAADSGKPSAALTMAIDASFGSFDAMKEKFGAAAAGVFGSGWAWLGVTKDGKLDITTTPNQDNPLMEGAACTAMIPILGLDVWEHAYYLKYQNRRPEYIAAFWNVVNWAKVSEYYEQYALKQEGVPVQG</sequence>
<evidence type="ECO:0000313" key="12">
    <source>
        <dbReference type="Proteomes" id="UP000664859"/>
    </source>
</evidence>
<dbReference type="Pfam" id="PF02777">
    <property type="entry name" value="Sod_Fe_C"/>
    <property type="match status" value="1"/>
</dbReference>
<name>A0A835ZFH9_9STRA</name>
<dbReference type="Pfam" id="PF00081">
    <property type="entry name" value="Sod_Fe_N"/>
    <property type="match status" value="1"/>
</dbReference>
<dbReference type="InterPro" id="IPR001189">
    <property type="entry name" value="Mn/Fe_SOD"/>
</dbReference>
<evidence type="ECO:0000259" key="9">
    <source>
        <dbReference type="Pfam" id="PF00081"/>
    </source>
</evidence>
<keyword evidence="7" id="KW-0408">Iron</keyword>
<evidence type="ECO:0000256" key="1">
    <source>
        <dbReference type="ARBA" id="ARBA00001962"/>
    </source>
</evidence>
<dbReference type="InterPro" id="IPR019832">
    <property type="entry name" value="Mn/Fe_SOD_C"/>
</dbReference>
<dbReference type="InterPro" id="IPR019831">
    <property type="entry name" value="Mn/Fe_SOD_N"/>
</dbReference>
<comment type="similarity">
    <text evidence="2">Belongs to the iron/manganese superoxide dismutase family.</text>
</comment>
<evidence type="ECO:0000256" key="8">
    <source>
        <dbReference type="SAM" id="SignalP"/>
    </source>
</evidence>
<dbReference type="InterPro" id="IPR019833">
    <property type="entry name" value="Mn/Fe_SOD_BS"/>
</dbReference>
<dbReference type="PANTHER" id="PTHR43595">
    <property type="entry name" value="37S RIBOSOMAL PROTEIN S26, MITOCHONDRIAL"/>
    <property type="match status" value="1"/>
</dbReference>
<proteinExistence type="inferred from homology"/>
<dbReference type="PROSITE" id="PS51318">
    <property type="entry name" value="TAT"/>
    <property type="match status" value="1"/>
</dbReference>
<protein>
    <recommendedName>
        <fullName evidence="4">Superoxide dismutase [Fe]</fullName>
        <ecNumber evidence="3">1.15.1.1</ecNumber>
    </recommendedName>
</protein>
<dbReference type="AlphaFoldDB" id="A0A835ZFH9"/>
<dbReference type="GO" id="GO:0046872">
    <property type="term" value="F:metal ion binding"/>
    <property type="evidence" value="ECO:0007669"/>
    <property type="project" value="UniProtKB-KW"/>
</dbReference>
<evidence type="ECO:0000256" key="3">
    <source>
        <dbReference type="ARBA" id="ARBA00012682"/>
    </source>
</evidence>
<comment type="cofactor">
    <cofactor evidence="1">
        <name>Fe cation</name>
        <dbReference type="ChEBI" id="CHEBI:24875"/>
    </cofactor>
</comment>
<dbReference type="PANTHER" id="PTHR43595:SF2">
    <property type="entry name" value="SMALL RIBOSOMAL SUBUNIT PROTEIN MS42"/>
    <property type="match status" value="1"/>
</dbReference>
<evidence type="ECO:0000256" key="2">
    <source>
        <dbReference type="ARBA" id="ARBA00008714"/>
    </source>
</evidence>
<feature type="domain" description="Manganese/iron superoxide dismutase C-terminal" evidence="10">
    <location>
        <begin position="155"/>
        <end position="259"/>
    </location>
</feature>
<evidence type="ECO:0000259" key="10">
    <source>
        <dbReference type="Pfam" id="PF02777"/>
    </source>
</evidence>
<evidence type="ECO:0000256" key="5">
    <source>
        <dbReference type="ARBA" id="ARBA00022723"/>
    </source>
</evidence>
<keyword evidence="6" id="KW-0560">Oxidoreductase</keyword>
<dbReference type="InterPro" id="IPR036314">
    <property type="entry name" value="SOD_C_sf"/>
</dbReference>
<evidence type="ECO:0000313" key="11">
    <source>
        <dbReference type="EMBL" id="KAG5191242.1"/>
    </source>
</evidence>
<gene>
    <name evidence="11" type="ORF">JKP88DRAFT_204977</name>
</gene>
<dbReference type="FunFam" id="3.55.40.20:FF:000001">
    <property type="entry name" value="Superoxide dismutase"/>
    <property type="match status" value="1"/>
</dbReference>